<keyword evidence="2" id="KW-0255">Endonuclease</keyword>
<dbReference type="STRING" id="765912.Thimo_2715"/>
<dbReference type="AlphaFoldDB" id="L0GZN0"/>
<dbReference type="Pfam" id="PF26340">
    <property type="entry name" value="DNA-SBD_ScoMcrA"/>
    <property type="match status" value="1"/>
</dbReference>
<dbReference type="PIRSF" id="PIRSF030850">
    <property type="entry name" value="UCP030850"/>
    <property type="match status" value="1"/>
</dbReference>
<accession>L0GZN0</accession>
<feature type="domain" description="ScoMcrA-like DNA sulfur-binding" evidence="1">
    <location>
        <begin position="6"/>
        <end position="157"/>
    </location>
</feature>
<dbReference type="EMBL" id="CP003051">
    <property type="protein sequence ID" value="AGA91426.1"/>
    <property type="molecule type" value="Genomic_DNA"/>
</dbReference>
<dbReference type="InterPro" id="IPR058813">
    <property type="entry name" value="DNA-SBD_ScoMcrA"/>
</dbReference>
<dbReference type="Proteomes" id="UP000010816">
    <property type="component" value="Chromosome"/>
</dbReference>
<evidence type="ECO:0000313" key="2">
    <source>
        <dbReference type="EMBL" id="AGA91426.1"/>
    </source>
</evidence>
<dbReference type="NCBIfam" id="NF045808">
    <property type="entry name" value="PT-DNA_restrict"/>
    <property type="match status" value="1"/>
</dbReference>
<dbReference type="InterPro" id="IPR011396">
    <property type="entry name" value="PT_DNA_restrict"/>
</dbReference>
<dbReference type="KEGG" id="tmb:Thimo_2715"/>
<name>L0GZN0_9GAMM</name>
<dbReference type="HOGENOM" id="CLU_075532_0_0_6"/>
<keyword evidence="3" id="KW-1185">Reference proteome</keyword>
<gene>
    <name evidence="2" type="ORF">Thimo_2715</name>
</gene>
<keyword evidence="2" id="KW-0378">Hydrolase</keyword>
<keyword evidence="2" id="KW-0540">Nuclease</keyword>
<reference evidence="2 3" key="1">
    <citation type="submission" date="2011-09" db="EMBL/GenBank/DDBJ databases">
        <title>Complete sequence of chromosome of Thioflavicoccus mobilis 8321.</title>
        <authorList>
            <consortium name="US DOE Joint Genome Institute"/>
            <person name="Lucas S."/>
            <person name="Han J."/>
            <person name="Lapidus A."/>
            <person name="Cheng J.-F."/>
            <person name="Goodwin L."/>
            <person name="Pitluck S."/>
            <person name="Peters L."/>
            <person name="Ovchinnikova G."/>
            <person name="Lu M."/>
            <person name="Detter J.C."/>
            <person name="Han C."/>
            <person name="Tapia R."/>
            <person name="Land M."/>
            <person name="Hauser L."/>
            <person name="Kyrpides N."/>
            <person name="Ivanova N."/>
            <person name="Pagani I."/>
            <person name="Vogl K."/>
            <person name="Liu Z."/>
            <person name="Imhoff J."/>
            <person name="Thiel V."/>
            <person name="Frigaard N.-U."/>
            <person name="Bryant D."/>
            <person name="Woyke T."/>
        </authorList>
    </citation>
    <scope>NUCLEOTIDE SEQUENCE [LARGE SCALE GENOMIC DNA]</scope>
    <source>
        <strain evidence="2 3">8321</strain>
    </source>
</reference>
<evidence type="ECO:0000313" key="3">
    <source>
        <dbReference type="Proteomes" id="UP000010816"/>
    </source>
</evidence>
<protein>
    <submittedName>
        <fullName evidence="2">Putative restriction endonuclease</fullName>
    </submittedName>
</protein>
<organism evidence="2 3">
    <name type="scientific">Thioflavicoccus mobilis 8321</name>
    <dbReference type="NCBI Taxonomy" id="765912"/>
    <lineage>
        <taxon>Bacteria</taxon>
        <taxon>Pseudomonadati</taxon>
        <taxon>Pseudomonadota</taxon>
        <taxon>Gammaproteobacteria</taxon>
        <taxon>Chromatiales</taxon>
        <taxon>Chromatiaceae</taxon>
        <taxon>Thioflavicoccus</taxon>
    </lineage>
</organism>
<evidence type="ECO:0000259" key="1">
    <source>
        <dbReference type="Pfam" id="PF26340"/>
    </source>
</evidence>
<dbReference type="eggNOG" id="COG3440">
    <property type="taxonomic scope" value="Bacteria"/>
</dbReference>
<proteinExistence type="predicted"/>
<sequence length="293" mass="32768">MNSNSSIFDRIDNMRVGKRGERIAPHKPLYLLSCIAALQRAEPRLRLFSDIRDELAASLRLFGGGRSTSVSPQYPFWRLPHDNLADFDAEGSLATRQSNDDPTVASLIEGKARGGLLVDDYKALKDDIRMQNSVIHYTLDKFFPEILHEEIIGFFRLITISQYGVRAADPGEFRSQVLEAYKSRCAVSGFSLNASGLVFGVDAVRIALLDGGKNDSVTNGVTMTPLYHKLFSLGFLAIGDDYRILIADALEDNPDACQRMIQIQGRRIALPEKESKYPSKDALGWHRKWIFKG</sequence>
<dbReference type="GO" id="GO:0004519">
    <property type="term" value="F:endonuclease activity"/>
    <property type="evidence" value="ECO:0007669"/>
    <property type="project" value="UniProtKB-KW"/>
</dbReference>